<dbReference type="Gene3D" id="2.60.450.10">
    <property type="entry name" value="Lipopolysaccharide (LPS) transport protein A like domain"/>
    <property type="match status" value="1"/>
</dbReference>
<accession>A0A2S8SUV3</accession>
<dbReference type="Proteomes" id="UP000237684">
    <property type="component" value="Unassembled WGS sequence"/>
</dbReference>
<reference evidence="1 2" key="1">
    <citation type="journal article" date="2018" name="Syst. Appl. Microbiol.">
        <title>Abditibacterium utsteinense sp. nov., the first cultivated member of candidate phylum FBP, isolated from ice-free Antarctic soil samples.</title>
        <authorList>
            <person name="Tahon G."/>
            <person name="Tytgat B."/>
            <person name="Lebbe L."/>
            <person name="Carlier A."/>
            <person name="Willems A."/>
        </authorList>
    </citation>
    <scope>NUCLEOTIDE SEQUENCE [LARGE SCALE GENOMIC DNA]</scope>
    <source>
        <strain evidence="1 2">LMG 29911</strain>
    </source>
</reference>
<dbReference type="EMBL" id="NIGF01000004">
    <property type="protein sequence ID" value="PQV64585.1"/>
    <property type="molecule type" value="Genomic_DNA"/>
</dbReference>
<name>A0A2S8SUV3_9BACT</name>
<organism evidence="1 2">
    <name type="scientific">Abditibacterium utsteinense</name>
    <dbReference type="NCBI Taxonomy" id="1960156"/>
    <lineage>
        <taxon>Bacteria</taxon>
        <taxon>Pseudomonadati</taxon>
        <taxon>Abditibacteriota</taxon>
        <taxon>Abditibacteriia</taxon>
        <taxon>Abditibacteriales</taxon>
        <taxon>Abditibacteriaceae</taxon>
        <taxon>Abditibacterium</taxon>
    </lineage>
</organism>
<dbReference type="AlphaFoldDB" id="A0A2S8SUV3"/>
<sequence length="401" mass="41474">MKRQPCFFPQSIILRNLFNGSSPHLRQPLALACQTARVVVSIQMTLFFRITFAALLLCAPAFAQTQKAAPKTPGNLNVSGDLSYRPNGVRLEANSKGPARVTLPQLDVTARAIALDATGKVISQVRAQNSVNLKLSIAPSNGTPARIEATCDSAVLTPRPLKLVLRGHLKGFYQIAGGARNTLSGDIATFTNPGGNLLADLTGGVSLVIPAQAAGDTAPGLLGQGTVTITAQRAQVNQGDGTATFAGNAHAVSKGGSNDFDVTAPRFTLTRLADGTISTLQTTGRTLVKFDLPPGASKPAADASAPQKMSLGTPTHVEVAADGAAIQIPSSTATFDGNVKGFYRLAPASGAVPGSTPQNYDFAGTKAVIRYIKPTTPDTPADFNLDVSGASLEGPAFNLGF</sequence>
<protein>
    <submittedName>
        <fullName evidence="1">Uncharacterized protein</fullName>
    </submittedName>
</protein>
<evidence type="ECO:0000313" key="1">
    <source>
        <dbReference type="EMBL" id="PQV64585.1"/>
    </source>
</evidence>
<comment type="caution">
    <text evidence="1">The sequence shown here is derived from an EMBL/GenBank/DDBJ whole genome shotgun (WGS) entry which is preliminary data.</text>
</comment>
<gene>
    <name evidence="1" type="ORF">B1R32_10478</name>
</gene>
<evidence type="ECO:0000313" key="2">
    <source>
        <dbReference type="Proteomes" id="UP000237684"/>
    </source>
</evidence>
<proteinExistence type="predicted"/>
<dbReference type="InParanoid" id="A0A2S8SUV3"/>
<keyword evidence="2" id="KW-1185">Reference proteome</keyword>